<dbReference type="FunFam" id="1.10.40.30:FF:000007">
    <property type="entry name" value="Adenylosuccinate lyase"/>
    <property type="match status" value="1"/>
</dbReference>
<evidence type="ECO:0000256" key="4">
    <source>
        <dbReference type="ARBA" id="ARBA00012339"/>
    </source>
</evidence>
<evidence type="ECO:0000256" key="7">
    <source>
        <dbReference type="ARBA" id="ARBA00023239"/>
    </source>
</evidence>
<gene>
    <name evidence="14" type="ORF">CVT63_00915</name>
</gene>
<dbReference type="CDD" id="cd01360">
    <property type="entry name" value="Adenylsuccinate_lyase_1"/>
    <property type="match status" value="1"/>
</dbReference>
<comment type="catalytic activity">
    <reaction evidence="10">
        <text>N(6)-(1,2-dicarboxyethyl)-AMP = fumarate + AMP</text>
        <dbReference type="Rhea" id="RHEA:16853"/>
        <dbReference type="ChEBI" id="CHEBI:29806"/>
        <dbReference type="ChEBI" id="CHEBI:57567"/>
        <dbReference type="ChEBI" id="CHEBI:456215"/>
        <dbReference type="EC" id="4.3.2.2"/>
    </reaction>
    <physiologicalReaction direction="left-to-right" evidence="10">
        <dbReference type="Rhea" id="RHEA:16854"/>
    </physiologicalReaction>
</comment>
<dbReference type="SUPFAM" id="SSF48557">
    <property type="entry name" value="L-aspartase-like"/>
    <property type="match status" value="1"/>
</dbReference>
<dbReference type="GO" id="GO:0044208">
    <property type="term" value="P:'de novo' AMP biosynthetic process"/>
    <property type="evidence" value="ECO:0007669"/>
    <property type="project" value="UniProtKB-UniPathway"/>
</dbReference>
<dbReference type="InterPro" id="IPR004769">
    <property type="entry name" value="Pur_lyase"/>
</dbReference>
<comment type="pathway">
    <text evidence="2 12">Purine metabolism; AMP biosynthesis via de novo pathway; AMP from IMP: step 2/2.</text>
</comment>
<evidence type="ECO:0000256" key="5">
    <source>
        <dbReference type="ARBA" id="ARBA00017058"/>
    </source>
</evidence>
<dbReference type="Gene3D" id="1.20.200.10">
    <property type="entry name" value="Fumarase/aspartase (Central domain)"/>
    <property type="match status" value="1"/>
</dbReference>
<accession>A0A2N3G7R3</accession>
<dbReference type="InterPro" id="IPR019468">
    <property type="entry name" value="AdenyloSucc_lyase_C"/>
</dbReference>
<comment type="catalytic activity">
    <reaction evidence="8">
        <text>(2S)-2-[5-amino-1-(5-phospho-beta-D-ribosyl)imidazole-4-carboxamido]succinate = 5-amino-1-(5-phospho-beta-D-ribosyl)imidazole-4-carboxamide + fumarate</text>
        <dbReference type="Rhea" id="RHEA:23920"/>
        <dbReference type="ChEBI" id="CHEBI:29806"/>
        <dbReference type="ChEBI" id="CHEBI:58443"/>
        <dbReference type="ChEBI" id="CHEBI:58475"/>
        <dbReference type="EC" id="4.3.2.2"/>
    </reaction>
    <physiologicalReaction direction="left-to-right" evidence="8">
        <dbReference type="Rhea" id="RHEA:23921"/>
    </physiologicalReaction>
</comment>
<dbReference type="InterPro" id="IPR022761">
    <property type="entry name" value="Fumarate_lyase_N"/>
</dbReference>
<dbReference type="AlphaFoldDB" id="A0A2N3G7R3"/>
<evidence type="ECO:0000256" key="6">
    <source>
        <dbReference type="ARBA" id="ARBA00022755"/>
    </source>
</evidence>
<evidence type="ECO:0000256" key="11">
    <source>
        <dbReference type="NCBIfam" id="TIGR00928"/>
    </source>
</evidence>
<name>A0A2N3G7R3_9ACTN</name>
<dbReference type="PROSITE" id="PS00163">
    <property type="entry name" value="FUMARATE_LYASES"/>
    <property type="match status" value="1"/>
</dbReference>
<dbReference type="InterPro" id="IPR024083">
    <property type="entry name" value="Fumarase/histidase_N"/>
</dbReference>
<sequence length="434" mass="49103">MIERYSLPGMKDIWSDRARMHNWLQIETLAAEAMSKFGIVPPGDLELIKRKASFDVEKVLEIEKRTRHDVVAFIENLAMNIGPPARWLHYGMTSSDVLDTGLAVQLRDAADILIEDTSNLLGILKNRALEFRDTPMMGRTHGVHAEPITFGLKLAVWAFETRRNLDRLKRAKETVSVGKLSGAVGTYASIDPFVEKYVCEQLGLKPAEASNQIIQRDRHAEFMMALAISASSLEKFATEIRALQKTEVMEVEEPFREGQTGSSAMPHKRNPIICERVCGCARVIRANAQVALQDMPLWHERDISHSSAERVILPDSTILLDYVLNKFIVLTRELVVYPWKMEKNIELTQGLVFSEKILLSLVGKGATRQDAYNMVQRNAMRAARGEEDFMQGLIHDAEVGKYLSPEEIDFCFDLSGSLRRLDEVFARLESLDVR</sequence>
<dbReference type="Proteomes" id="UP000233654">
    <property type="component" value="Unassembled WGS sequence"/>
</dbReference>
<comment type="similarity">
    <text evidence="3 12">Belongs to the lyase 1 family. Adenylosuccinate lyase subfamily.</text>
</comment>
<evidence type="ECO:0000256" key="10">
    <source>
        <dbReference type="ARBA" id="ARBA00049115"/>
    </source>
</evidence>
<comment type="caution">
    <text evidence="14">The sequence shown here is derived from an EMBL/GenBank/DDBJ whole genome shotgun (WGS) entry which is preliminary data.</text>
</comment>
<evidence type="ECO:0000256" key="9">
    <source>
        <dbReference type="ARBA" id="ARBA00030717"/>
    </source>
</evidence>
<dbReference type="Pfam" id="PF10397">
    <property type="entry name" value="ADSL_C"/>
    <property type="match status" value="1"/>
</dbReference>
<evidence type="ECO:0000256" key="12">
    <source>
        <dbReference type="RuleBase" id="RU361172"/>
    </source>
</evidence>
<dbReference type="UniPathway" id="UPA00074">
    <property type="reaction ID" value="UER00132"/>
</dbReference>
<feature type="domain" description="Adenylosuccinate lyase C-terminal" evidence="13">
    <location>
        <begin position="349"/>
        <end position="429"/>
    </location>
</feature>
<dbReference type="InterPro" id="IPR000362">
    <property type="entry name" value="Fumarate_lyase_fam"/>
</dbReference>
<organism evidence="14 15">
    <name type="scientific">Candidatus Anoxymicrobium japonicum</name>
    <dbReference type="NCBI Taxonomy" id="2013648"/>
    <lineage>
        <taxon>Bacteria</taxon>
        <taxon>Bacillati</taxon>
        <taxon>Actinomycetota</taxon>
        <taxon>Candidatus Geothermincolia</taxon>
        <taxon>Candidatus Geothermincolales</taxon>
        <taxon>Candidatus Anoxymicrobiaceae</taxon>
        <taxon>Candidatus Anoxymicrobium</taxon>
    </lineage>
</organism>
<dbReference type="PANTHER" id="PTHR43172:SF1">
    <property type="entry name" value="ADENYLOSUCCINATE LYASE"/>
    <property type="match status" value="1"/>
</dbReference>
<proteinExistence type="inferred from homology"/>
<dbReference type="SMART" id="SM00998">
    <property type="entry name" value="ADSL_C"/>
    <property type="match status" value="1"/>
</dbReference>
<dbReference type="GO" id="GO:0006189">
    <property type="term" value="P:'de novo' IMP biosynthetic process"/>
    <property type="evidence" value="ECO:0007669"/>
    <property type="project" value="UniProtKB-UniPathway"/>
</dbReference>
<evidence type="ECO:0000256" key="3">
    <source>
        <dbReference type="ARBA" id="ARBA00008273"/>
    </source>
</evidence>
<evidence type="ECO:0000259" key="13">
    <source>
        <dbReference type="SMART" id="SM00998"/>
    </source>
</evidence>
<dbReference type="Gene3D" id="1.10.40.30">
    <property type="entry name" value="Fumarase/aspartase (C-terminal domain)"/>
    <property type="match status" value="1"/>
</dbReference>
<dbReference type="FunFam" id="1.20.200.10:FF:000008">
    <property type="entry name" value="Adenylosuccinate lyase"/>
    <property type="match status" value="1"/>
</dbReference>
<dbReference type="EMBL" id="PHEX01000005">
    <property type="protein sequence ID" value="PKQ28767.1"/>
    <property type="molecule type" value="Genomic_DNA"/>
</dbReference>
<dbReference type="InterPro" id="IPR008948">
    <property type="entry name" value="L-Aspartase-like"/>
</dbReference>
<dbReference type="PRINTS" id="PR00145">
    <property type="entry name" value="ARGSUCLYASE"/>
</dbReference>
<dbReference type="PRINTS" id="PR00149">
    <property type="entry name" value="FUMRATELYASE"/>
</dbReference>
<dbReference type="GO" id="GO:0070626">
    <property type="term" value="F:(S)-2-(5-amino-1-(5-phospho-D-ribosyl)imidazole-4-carboxamido) succinate lyase (fumarate-forming) activity"/>
    <property type="evidence" value="ECO:0007669"/>
    <property type="project" value="TreeGrafter"/>
</dbReference>
<dbReference type="NCBIfam" id="TIGR00928">
    <property type="entry name" value="purB"/>
    <property type="match status" value="1"/>
</dbReference>
<dbReference type="PANTHER" id="PTHR43172">
    <property type="entry name" value="ADENYLOSUCCINATE LYASE"/>
    <property type="match status" value="1"/>
</dbReference>
<evidence type="ECO:0000256" key="1">
    <source>
        <dbReference type="ARBA" id="ARBA00004706"/>
    </source>
</evidence>
<reference evidence="14 15" key="1">
    <citation type="journal article" date="2017" name="ISME J.">
        <title>Potential for microbial H2 and metal transformations associated with novel bacteria and archaea in deep terrestrial subsurface sediments.</title>
        <authorList>
            <person name="Hernsdorf A.W."/>
            <person name="Amano Y."/>
            <person name="Miyakawa K."/>
            <person name="Ise K."/>
            <person name="Suzuki Y."/>
            <person name="Anantharaman K."/>
            <person name="Probst A."/>
            <person name="Burstein D."/>
            <person name="Thomas B.C."/>
            <person name="Banfield J.F."/>
        </authorList>
    </citation>
    <scope>NUCLEOTIDE SEQUENCE [LARGE SCALE GENOMIC DNA]</scope>
    <source>
        <strain evidence="14">HGW-Actinobacteria-3</strain>
    </source>
</reference>
<keyword evidence="7 12" id="KW-0456">Lyase</keyword>
<keyword evidence="6 12" id="KW-0658">Purine biosynthesis</keyword>
<evidence type="ECO:0000256" key="8">
    <source>
        <dbReference type="ARBA" id="ARBA00024477"/>
    </source>
</evidence>
<evidence type="ECO:0000256" key="2">
    <source>
        <dbReference type="ARBA" id="ARBA00004734"/>
    </source>
</evidence>
<dbReference type="InterPro" id="IPR020557">
    <property type="entry name" value="Fumarate_lyase_CS"/>
</dbReference>
<comment type="pathway">
    <text evidence="1 12">Purine metabolism; IMP biosynthesis via de novo pathway; 5-amino-1-(5-phospho-D-ribosyl)imidazole-4-carboxamide from 5-amino-1-(5-phospho-D-ribosyl)imidazole-4-carboxylate: step 2/2.</text>
</comment>
<protein>
    <recommendedName>
        <fullName evidence="5 11">Adenylosuccinate lyase</fullName>
        <shortName evidence="12">ASL</shortName>
        <ecNumber evidence="4 11">4.3.2.2</ecNumber>
    </recommendedName>
    <alternativeName>
        <fullName evidence="9 12">Adenylosuccinase</fullName>
    </alternativeName>
</protein>
<dbReference type="EC" id="4.3.2.2" evidence="4 11"/>
<evidence type="ECO:0000313" key="14">
    <source>
        <dbReference type="EMBL" id="PKQ28767.1"/>
    </source>
</evidence>
<dbReference type="GO" id="GO:0004018">
    <property type="term" value="F:N6-(1,2-dicarboxyethyl)AMP AMP-lyase (fumarate-forming) activity"/>
    <property type="evidence" value="ECO:0007669"/>
    <property type="project" value="UniProtKB-UniRule"/>
</dbReference>
<dbReference type="GO" id="GO:0005829">
    <property type="term" value="C:cytosol"/>
    <property type="evidence" value="ECO:0007669"/>
    <property type="project" value="TreeGrafter"/>
</dbReference>
<dbReference type="Gene3D" id="1.10.275.10">
    <property type="entry name" value="Fumarase/aspartase (N-terminal domain)"/>
    <property type="match status" value="1"/>
</dbReference>
<evidence type="ECO:0000313" key="15">
    <source>
        <dbReference type="Proteomes" id="UP000233654"/>
    </source>
</evidence>
<dbReference type="UniPathway" id="UPA00075">
    <property type="reaction ID" value="UER00336"/>
</dbReference>
<dbReference type="Pfam" id="PF00206">
    <property type="entry name" value="Lyase_1"/>
    <property type="match status" value="1"/>
</dbReference>